<dbReference type="SMART" id="SM00505">
    <property type="entry name" value="Knot1"/>
    <property type="match status" value="1"/>
</dbReference>
<dbReference type="RefSeq" id="XP_016496490.1">
    <property type="nucleotide sequence ID" value="XM_016641004.1"/>
</dbReference>
<organism evidence="3">
    <name type="scientific">Nicotiana tabacum</name>
    <name type="common">Common tobacco</name>
    <dbReference type="NCBI Taxonomy" id="4097"/>
    <lineage>
        <taxon>Eukaryota</taxon>
        <taxon>Viridiplantae</taxon>
        <taxon>Streptophyta</taxon>
        <taxon>Embryophyta</taxon>
        <taxon>Tracheophyta</taxon>
        <taxon>Spermatophyta</taxon>
        <taxon>Magnoliopsida</taxon>
        <taxon>eudicotyledons</taxon>
        <taxon>Gunneridae</taxon>
        <taxon>Pentapetalae</taxon>
        <taxon>asterids</taxon>
        <taxon>lamiids</taxon>
        <taxon>Solanales</taxon>
        <taxon>Solanaceae</taxon>
        <taxon>Nicotianoideae</taxon>
        <taxon>Nicotianeae</taxon>
        <taxon>Nicotiana</taxon>
    </lineage>
</organism>
<gene>
    <name evidence="3" type="primary">LOC107815427</name>
</gene>
<protein>
    <submittedName>
        <fullName evidence="3">Defensin-like protein 19</fullName>
    </submittedName>
</protein>
<evidence type="ECO:0000313" key="3">
    <source>
        <dbReference type="RefSeq" id="XP_016496490.1"/>
    </source>
</evidence>
<evidence type="ECO:0000259" key="2">
    <source>
        <dbReference type="SMART" id="SM00505"/>
    </source>
</evidence>
<dbReference type="SMR" id="A0A1S4C5N1"/>
<feature type="chain" id="PRO_5010273856" evidence="1">
    <location>
        <begin position="29"/>
        <end position="83"/>
    </location>
</feature>
<accession>A0A1S4C5N1</accession>
<feature type="signal peptide" evidence="1">
    <location>
        <begin position="1"/>
        <end position="28"/>
    </location>
</feature>
<dbReference type="PaxDb" id="4097-A0A1S4C5N1"/>
<proteinExistence type="predicted"/>
<reference evidence="3" key="1">
    <citation type="submission" date="2025-08" db="UniProtKB">
        <authorList>
            <consortium name="RefSeq"/>
        </authorList>
    </citation>
    <scope>IDENTIFICATION</scope>
</reference>
<feature type="domain" description="Knottins-like" evidence="2">
    <location>
        <begin position="33"/>
        <end position="82"/>
    </location>
</feature>
<dbReference type="OMA" id="VEARICQ"/>
<dbReference type="GO" id="GO:0006952">
    <property type="term" value="P:defense response"/>
    <property type="evidence" value="ECO:0000318"/>
    <property type="project" value="GO_Central"/>
</dbReference>
<dbReference type="AlphaFoldDB" id="A0A1S4C5N1"/>
<sequence>MAKSLVSYTTFIALLLCFLLISSNEMQAAEGKLCRRKSKILGGSCLINRNCNKDCKEKEGAERGMCLKNDVFRHYCYCFHKCK</sequence>
<dbReference type="SUPFAM" id="SSF57095">
    <property type="entry name" value="Scorpion toxin-like"/>
    <property type="match status" value="1"/>
</dbReference>
<dbReference type="Pfam" id="PF00304">
    <property type="entry name" value="Gamma-thionin"/>
    <property type="match status" value="1"/>
</dbReference>
<dbReference type="InterPro" id="IPR036574">
    <property type="entry name" value="Scorpion_toxin-like_sf"/>
</dbReference>
<dbReference type="OrthoDB" id="1851987at2759"/>
<dbReference type="KEGG" id="nta:107815427"/>
<name>A0A1S4C5N1_TOBAC</name>
<keyword evidence="1" id="KW-0732">Signal</keyword>
<dbReference type="Gene3D" id="3.30.30.10">
    <property type="entry name" value="Knottin, scorpion toxin-like"/>
    <property type="match status" value="1"/>
</dbReference>
<dbReference type="InterPro" id="IPR003614">
    <property type="entry name" value="Knottins"/>
</dbReference>
<evidence type="ECO:0000256" key="1">
    <source>
        <dbReference type="SAM" id="SignalP"/>
    </source>
</evidence>